<keyword evidence="2" id="KW-1185">Reference proteome</keyword>
<organism evidence="1 2">
    <name type="scientific">Photobacterium proteolyticum</name>
    <dbReference type="NCBI Taxonomy" id="1903952"/>
    <lineage>
        <taxon>Bacteria</taxon>
        <taxon>Pseudomonadati</taxon>
        <taxon>Pseudomonadota</taxon>
        <taxon>Gammaproteobacteria</taxon>
        <taxon>Vibrionales</taxon>
        <taxon>Vibrionaceae</taxon>
        <taxon>Photobacterium</taxon>
    </lineage>
</organism>
<dbReference type="SUPFAM" id="SSF53098">
    <property type="entry name" value="Ribonuclease H-like"/>
    <property type="match status" value="1"/>
</dbReference>
<evidence type="ECO:0000313" key="2">
    <source>
        <dbReference type="Proteomes" id="UP000186905"/>
    </source>
</evidence>
<dbReference type="AlphaFoldDB" id="A0A1Q9GLY2"/>
<dbReference type="EMBL" id="MJIL01000075">
    <property type="protein sequence ID" value="OLQ75532.1"/>
    <property type="molecule type" value="Genomic_DNA"/>
</dbReference>
<protein>
    <recommendedName>
        <fullName evidence="3">Transposase IS4-like domain-containing protein</fullName>
    </recommendedName>
</protein>
<accession>A0A1Q9GLY2</accession>
<dbReference type="PANTHER" id="PTHR37319">
    <property type="entry name" value="TRANSPOSASE"/>
    <property type="match status" value="1"/>
</dbReference>
<proteinExistence type="predicted"/>
<dbReference type="InterPro" id="IPR012337">
    <property type="entry name" value="RNaseH-like_sf"/>
</dbReference>
<name>A0A1Q9GLY2_9GAMM</name>
<dbReference type="Gene3D" id="3.90.350.10">
    <property type="entry name" value="Transposase Inhibitor Protein From Tn5, Chain A, domain 1"/>
    <property type="match status" value="1"/>
</dbReference>
<evidence type="ECO:0000313" key="1">
    <source>
        <dbReference type="EMBL" id="OLQ75532.1"/>
    </source>
</evidence>
<evidence type="ECO:0008006" key="3">
    <source>
        <dbReference type="Google" id="ProtNLM"/>
    </source>
</evidence>
<dbReference type="PANTHER" id="PTHR37319:SF1">
    <property type="entry name" value="TRANSPOSASE TN5 DIMERISATION DOMAIN-CONTAINING PROTEIN"/>
    <property type="match status" value="1"/>
</dbReference>
<reference evidence="1 2" key="1">
    <citation type="submission" date="2016-09" db="EMBL/GenBank/DDBJ databases">
        <title>Photobacterium proteolyticum sp. nov. a protease producing bacterium isolated from ocean sediments of Laizhou Bay.</title>
        <authorList>
            <person name="Li Y."/>
        </authorList>
    </citation>
    <scope>NUCLEOTIDE SEQUENCE [LARGE SCALE GENOMIC DNA]</scope>
    <source>
        <strain evidence="1 2">13-12</strain>
    </source>
</reference>
<dbReference type="InterPro" id="IPR047768">
    <property type="entry name" value="Tn5p-like"/>
</dbReference>
<comment type="caution">
    <text evidence="1">The sequence shown here is derived from an EMBL/GenBank/DDBJ whole genome shotgun (WGS) entry which is preliminary data.</text>
</comment>
<dbReference type="Proteomes" id="UP000186905">
    <property type="component" value="Unassembled WGS sequence"/>
</dbReference>
<gene>
    <name evidence="1" type="ORF">BIT28_23165</name>
</gene>
<sequence length="198" mass="22478">MQSRCIKESTEKLYQYRGSLKRADVRAVQVRQKGGRKARKATCDVRYAPVTVKIPANKTGEPVPLYYVGCQESGSDNGLSWHILTSEPVKSKEDAKHILDYYVKRWLIEVFHKAWKSGGTQIEDLRVVVVLAFIAVRLHQLRYLGLNKEESEKQSCETILSPLRGNSCGQNRVNQSRQRKPQACTGRTLISESLRVGM</sequence>
<dbReference type="STRING" id="1903952.BIT28_23165"/>